<evidence type="ECO:0000313" key="9">
    <source>
        <dbReference type="EMBL" id="QUO41462.1"/>
    </source>
</evidence>
<dbReference type="RefSeq" id="WP_198827961.1">
    <property type="nucleotide sequence ID" value="NZ_CP066308.1"/>
</dbReference>
<sequence length="287" mass="31665">MATHTETVGVIGAGTMGAGIALVCARNGHQVKLLDTNQAVLDKALAYLQATLSRDVEKGKITEEKKTETLALVDRISDMELLADCDIVIEAVPERLDLKKNIFSGLARICRSDALLLSNTSSISITEIAGGLPHPERILGFHFFNPAPVMPLVEVIRGTKSSEENVQRAYRFAEELGKVPVLVTDSPGFIVNRIARPYYNEALRILGDNLADVEKIDRIMKKAGGFKMGPFELQDMIGIDINFATTQSVYTDFFHEGRFKPSRIQQRMVQAGSLGRKTGEGFYDYDK</sequence>
<feature type="domain" description="3-hydroxyacyl-CoA dehydrogenase C-terminal" evidence="6">
    <location>
        <begin position="188"/>
        <end position="285"/>
    </location>
</feature>
<dbReference type="InterPro" id="IPR008927">
    <property type="entry name" value="6-PGluconate_DH-like_C_sf"/>
</dbReference>
<dbReference type="Proteomes" id="UP000595847">
    <property type="component" value="Chromosome"/>
</dbReference>
<dbReference type="InterPro" id="IPR006176">
    <property type="entry name" value="3-OHacyl-CoA_DH_NAD-bd"/>
</dbReference>
<evidence type="ECO:0000256" key="1">
    <source>
        <dbReference type="ARBA" id="ARBA00005086"/>
    </source>
</evidence>
<dbReference type="GO" id="GO:0008691">
    <property type="term" value="F:3-hydroxybutyryl-CoA dehydrogenase activity"/>
    <property type="evidence" value="ECO:0007669"/>
    <property type="project" value="TreeGrafter"/>
</dbReference>
<dbReference type="GO" id="GO:0070403">
    <property type="term" value="F:NAD+ binding"/>
    <property type="evidence" value="ECO:0007669"/>
    <property type="project" value="InterPro"/>
</dbReference>
<dbReference type="EMBL" id="CP066308">
    <property type="protein sequence ID" value="QQE74380.1"/>
    <property type="molecule type" value="Genomic_DNA"/>
</dbReference>
<reference evidence="9" key="2">
    <citation type="submission" date="2021-04" db="EMBL/GenBank/DDBJ databases">
        <title>Brevibacillus composti FJAT-54423, complete genome.</title>
        <authorList>
            <person name="Tang R."/>
        </authorList>
    </citation>
    <scope>NUCLEOTIDE SEQUENCE</scope>
    <source>
        <strain evidence="9">FJAT-54424</strain>
    </source>
</reference>
<gene>
    <name evidence="8" type="ORF">JD108_21630</name>
    <name evidence="9" type="ORF">KDJ56_21565</name>
</gene>
<dbReference type="InterPro" id="IPR013328">
    <property type="entry name" value="6PGD_dom2"/>
</dbReference>
<dbReference type="KEGG" id="bcop:JD108_21630"/>
<organism evidence="8 10">
    <name type="scientific">Brevibacillus composti</name>
    <dbReference type="NCBI Taxonomy" id="2796470"/>
    <lineage>
        <taxon>Bacteria</taxon>
        <taxon>Bacillati</taxon>
        <taxon>Bacillota</taxon>
        <taxon>Bacilli</taxon>
        <taxon>Bacillales</taxon>
        <taxon>Paenibacillaceae</taxon>
        <taxon>Brevibacillus</taxon>
    </lineage>
</organism>
<dbReference type="GO" id="GO:0006635">
    <property type="term" value="P:fatty acid beta-oxidation"/>
    <property type="evidence" value="ECO:0007669"/>
    <property type="project" value="TreeGrafter"/>
</dbReference>
<evidence type="ECO:0000313" key="11">
    <source>
        <dbReference type="Proteomes" id="UP000677234"/>
    </source>
</evidence>
<dbReference type="SUPFAM" id="SSF51735">
    <property type="entry name" value="NAD(P)-binding Rossmann-fold domains"/>
    <property type="match status" value="1"/>
</dbReference>
<evidence type="ECO:0000313" key="8">
    <source>
        <dbReference type="EMBL" id="QQE74380.1"/>
    </source>
</evidence>
<dbReference type="PANTHER" id="PTHR48075:SF5">
    <property type="entry name" value="3-HYDROXYBUTYRYL-COA DEHYDROGENASE"/>
    <property type="match status" value="1"/>
</dbReference>
<proteinExistence type="inferred from homology"/>
<evidence type="ECO:0000313" key="10">
    <source>
        <dbReference type="Proteomes" id="UP000595847"/>
    </source>
</evidence>
<dbReference type="InterPro" id="IPR022694">
    <property type="entry name" value="3-OHacyl-CoA_DH"/>
</dbReference>
<evidence type="ECO:0000259" key="7">
    <source>
        <dbReference type="Pfam" id="PF02737"/>
    </source>
</evidence>
<feature type="binding site" evidence="5">
    <location>
        <position position="277"/>
    </location>
    <ligand>
        <name>NAD(+)</name>
        <dbReference type="ChEBI" id="CHEBI:57540"/>
    </ligand>
</feature>
<comment type="pathway">
    <text evidence="1">Lipid metabolism; butanoate metabolism.</text>
</comment>
<feature type="binding site" evidence="5">
    <location>
        <position position="121"/>
    </location>
    <ligand>
        <name>NAD(+)</name>
        <dbReference type="ChEBI" id="CHEBI:57540"/>
    </ligand>
</feature>
<dbReference type="FunFam" id="3.40.50.720:FF:000009">
    <property type="entry name" value="Fatty oxidation complex, alpha subunit"/>
    <property type="match status" value="1"/>
</dbReference>
<evidence type="ECO:0000256" key="2">
    <source>
        <dbReference type="ARBA" id="ARBA00009463"/>
    </source>
</evidence>
<dbReference type="Gene3D" id="1.10.1040.10">
    <property type="entry name" value="N-(1-d-carboxylethyl)-l-norvaline Dehydrogenase, domain 2"/>
    <property type="match status" value="1"/>
</dbReference>
<evidence type="ECO:0000256" key="3">
    <source>
        <dbReference type="ARBA" id="ARBA00023002"/>
    </source>
</evidence>
<comment type="similarity">
    <text evidence="2">Belongs to the 3-hydroxyacyl-CoA dehydrogenase family.</text>
</comment>
<dbReference type="EMBL" id="CP073708">
    <property type="protein sequence ID" value="QUO41462.1"/>
    <property type="molecule type" value="Genomic_DNA"/>
</dbReference>
<keyword evidence="5" id="KW-0520">NAD</keyword>
<evidence type="ECO:0000259" key="6">
    <source>
        <dbReference type="Pfam" id="PF00725"/>
    </source>
</evidence>
<evidence type="ECO:0000256" key="4">
    <source>
        <dbReference type="PIRSR" id="PIRSR000105-1"/>
    </source>
</evidence>
<feature type="binding site" evidence="5">
    <location>
        <position position="94"/>
    </location>
    <ligand>
        <name>NAD(+)</name>
        <dbReference type="ChEBI" id="CHEBI:57540"/>
    </ligand>
</feature>
<dbReference type="Gene3D" id="3.40.50.720">
    <property type="entry name" value="NAD(P)-binding Rossmann-like Domain"/>
    <property type="match status" value="1"/>
</dbReference>
<feature type="site" description="Important for catalytic activity" evidence="4">
    <location>
        <position position="142"/>
    </location>
</feature>
<dbReference type="Pfam" id="PF00725">
    <property type="entry name" value="3HCDH"/>
    <property type="match status" value="1"/>
</dbReference>
<dbReference type="PIRSF" id="PIRSF000105">
    <property type="entry name" value="HCDH"/>
    <property type="match status" value="1"/>
</dbReference>
<protein>
    <submittedName>
        <fullName evidence="8">3-hydroxybutyryl-CoA dehydrogenase</fullName>
    </submittedName>
</protein>
<dbReference type="Proteomes" id="UP000677234">
    <property type="component" value="Chromosome"/>
</dbReference>
<feature type="binding site" evidence="5">
    <location>
        <position position="99"/>
    </location>
    <ligand>
        <name>NAD(+)</name>
        <dbReference type="ChEBI" id="CHEBI:57540"/>
    </ligand>
</feature>
<dbReference type="InterPro" id="IPR006108">
    <property type="entry name" value="3HC_DH_C"/>
</dbReference>
<feature type="domain" description="3-hydroxyacyl-CoA dehydrogenase NAD binding" evidence="7">
    <location>
        <begin position="7"/>
        <end position="185"/>
    </location>
</feature>
<dbReference type="PANTHER" id="PTHR48075">
    <property type="entry name" value="3-HYDROXYACYL-COA DEHYDROGENASE FAMILY PROTEIN"/>
    <property type="match status" value="1"/>
</dbReference>
<dbReference type="Pfam" id="PF02737">
    <property type="entry name" value="3HCDH_N"/>
    <property type="match status" value="1"/>
</dbReference>
<feature type="binding site" evidence="5">
    <location>
        <position position="145"/>
    </location>
    <ligand>
        <name>NAD(+)</name>
        <dbReference type="ChEBI" id="CHEBI:57540"/>
    </ligand>
</feature>
<keyword evidence="11" id="KW-1185">Reference proteome</keyword>
<reference evidence="8 10" key="1">
    <citation type="submission" date="2020-12" db="EMBL/GenBank/DDBJ databases">
        <title>strain FJAT-54423T represents a novel species of the genus Brevibacillus.</title>
        <authorList>
            <person name="Tang R."/>
        </authorList>
    </citation>
    <scope>NUCLEOTIDE SEQUENCE [LARGE SCALE GENOMIC DNA]</scope>
    <source>
        <strain evidence="8 10">FJAT-54423</strain>
    </source>
</reference>
<dbReference type="AlphaFoldDB" id="A0A7T5EKM2"/>
<name>A0A7T5EKM2_9BACL</name>
<accession>A0A7T5EKM2</accession>
<feature type="binding site" evidence="5">
    <location>
        <position position="35"/>
    </location>
    <ligand>
        <name>NAD(+)</name>
        <dbReference type="ChEBI" id="CHEBI:57540"/>
    </ligand>
</feature>
<dbReference type="SUPFAM" id="SSF48179">
    <property type="entry name" value="6-phosphogluconate dehydrogenase C-terminal domain-like"/>
    <property type="match status" value="1"/>
</dbReference>
<keyword evidence="3" id="KW-0560">Oxidoreductase</keyword>
<feature type="binding site" evidence="5">
    <location>
        <begin position="12"/>
        <end position="17"/>
    </location>
    <ligand>
        <name>NAD(+)</name>
        <dbReference type="ChEBI" id="CHEBI:57540"/>
    </ligand>
</feature>
<evidence type="ECO:0000256" key="5">
    <source>
        <dbReference type="PIRSR" id="PIRSR000105-2"/>
    </source>
</evidence>
<dbReference type="InterPro" id="IPR036291">
    <property type="entry name" value="NAD(P)-bd_dom_sf"/>
</dbReference>